<dbReference type="PANTHER" id="PTHR12517">
    <property type="entry name" value="VACUOLAR PROTEIN SORTING-ASSOCIATED PROTEIN 13B"/>
    <property type="match status" value="1"/>
</dbReference>
<comment type="caution">
    <text evidence="1">The sequence shown here is derived from an EMBL/GenBank/DDBJ whole genome shotgun (WGS) entry which is preliminary data.</text>
</comment>
<proteinExistence type="predicted"/>
<dbReference type="InterPro" id="IPR039782">
    <property type="entry name" value="VPS13B"/>
</dbReference>
<evidence type="ECO:0000313" key="1">
    <source>
        <dbReference type="EMBL" id="GIX81404.1"/>
    </source>
</evidence>
<keyword evidence="2" id="KW-1185">Reference proteome</keyword>
<dbReference type="EMBL" id="BPLR01003124">
    <property type="protein sequence ID" value="GIX81404.1"/>
    <property type="molecule type" value="Genomic_DNA"/>
</dbReference>
<gene>
    <name evidence="1" type="primary">VPS13B_2</name>
    <name evidence="1" type="ORF">CEXT_624881</name>
</gene>
<evidence type="ECO:0000313" key="2">
    <source>
        <dbReference type="Proteomes" id="UP001054945"/>
    </source>
</evidence>
<reference evidence="1 2" key="1">
    <citation type="submission" date="2021-06" db="EMBL/GenBank/DDBJ databases">
        <title>Caerostris extrusa draft genome.</title>
        <authorList>
            <person name="Kono N."/>
            <person name="Arakawa K."/>
        </authorList>
    </citation>
    <scope>NUCLEOTIDE SEQUENCE [LARGE SCALE GENOMIC DNA]</scope>
</reference>
<sequence>MEFTPLLDVNSEKLIISAGCLNLETDIETCKDNVKCLDLKLNMSSLIIQISSFDLTWNFLEPLSFSTLLKCHLKPCLQIELCILGSFQFIQVVESDEYSPKPYEIVFNRFSANEPSSMTWCYPEPRTLTKIEVSPVPFQSGEENCIKVINCYLQYWNSTHQEYVNLCDFKLSETEQFNLDLPDLNSDSVAVSNKWRVLLDCGKCIYAYLIFRLFPKLFPFEFDDESPHIQVFSIYLSLIFLVHALKRISKIKGELSSGVTCDIRISKLDYVTNYKSCRHTCKSDNKSG</sequence>
<protein>
    <submittedName>
        <fullName evidence="1">Vacuolar protein sorting-associated protein 13B</fullName>
    </submittedName>
</protein>
<dbReference type="PANTHER" id="PTHR12517:SF0">
    <property type="entry name" value="INTERMEMBRANE LIPID TRANSFER PROTEIN VPS13B"/>
    <property type="match status" value="1"/>
</dbReference>
<organism evidence="1 2">
    <name type="scientific">Caerostris extrusa</name>
    <name type="common">Bark spider</name>
    <name type="synonym">Caerostris bankana</name>
    <dbReference type="NCBI Taxonomy" id="172846"/>
    <lineage>
        <taxon>Eukaryota</taxon>
        <taxon>Metazoa</taxon>
        <taxon>Ecdysozoa</taxon>
        <taxon>Arthropoda</taxon>
        <taxon>Chelicerata</taxon>
        <taxon>Arachnida</taxon>
        <taxon>Araneae</taxon>
        <taxon>Araneomorphae</taxon>
        <taxon>Entelegynae</taxon>
        <taxon>Araneoidea</taxon>
        <taxon>Araneidae</taxon>
        <taxon>Caerostris</taxon>
    </lineage>
</organism>
<accession>A0AAV4NDB4</accession>
<dbReference type="Proteomes" id="UP001054945">
    <property type="component" value="Unassembled WGS sequence"/>
</dbReference>
<name>A0AAV4NDB4_CAEEX</name>
<dbReference type="AlphaFoldDB" id="A0AAV4NDB4"/>